<dbReference type="SUPFAM" id="SSF53335">
    <property type="entry name" value="S-adenosyl-L-methionine-dependent methyltransferases"/>
    <property type="match status" value="1"/>
</dbReference>
<dbReference type="InterPro" id="IPR029063">
    <property type="entry name" value="SAM-dependent_MTases_sf"/>
</dbReference>
<evidence type="ECO:0000256" key="1">
    <source>
        <dbReference type="ARBA" id="ARBA00022603"/>
    </source>
</evidence>
<gene>
    <name evidence="7" type="ORF">FPL22_17080</name>
</gene>
<feature type="active site" description="Nucleophile" evidence="5">
    <location>
        <position position="384"/>
    </location>
</feature>
<dbReference type="InterPro" id="IPR001678">
    <property type="entry name" value="MeTrfase_RsmB-F_NOP2_dom"/>
</dbReference>
<evidence type="ECO:0000259" key="6">
    <source>
        <dbReference type="PROSITE" id="PS51686"/>
    </source>
</evidence>
<dbReference type="PANTHER" id="PTHR22807">
    <property type="entry name" value="NOP2 YEAST -RELATED NOL1/NOP2/FMU SUN DOMAIN-CONTAINING"/>
    <property type="match status" value="1"/>
</dbReference>
<dbReference type="InterPro" id="IPR049560">
    <property type="entry name" value="MeTrfase_RsmB-F_NOP2_cat"/>
</dbReference>
<feature type="domain" description="SAM-dependent MTase RsmB/NOP-type" evidence="6">
    <location>
        <begin position="159"/>
        <end position="434"/>
    </location>
</feature>
<dbReference type="GO" id="GO:0001510">
    <property type="term" value="P:RNA methylation"/>
    <property type="evidence" value="ECO:0007669"/>
    <property type="project" value="InterPro"/>
</dbReference>
<accession>A0A556QEN2</accession>
<dbReference type="GO" id="GO:0003723">
    <property type="term" value="F:RNA binding"/>
    <property type="evidence" value="ECO:0007669"/>
    <property type="project" value="UniProtKB-UniRule"/>
</dbReference>
<evidence type="ECO:0000313" key="8">
    <source>
        <dbReference type="Proteomes" id="UP000315648"/>
    </source>
</evidence>
<dbReference type="CDD" id="cd02440">
    <property type="entry name" value="AdoMet_MTases"/>
    <property type="match status" value="1"/>
</dbReference>
<comment type="similarity">
    <text evidence="5">Belongs to the class I-like SAM-binding methyltransferase superfamily. RsmB/NOP family.</text>
</comment>
<evidence type="ECO:0000256" key="5">
    <source>
        <dbReference type="PROSITE-ProRule" id="PRU01023"/>
    </source>
</evidence>
<evidence type="ECO:0000256" key="3">
    <source>
        <dbReference type="ARBA" id="ARBA00022691"/>
    </source>
</evidence>
<feature type="binding site" evidence="5">
    <location>
        <position position="280"/>
    </location>
    <ligand>
        <name>S-adenosyl-L-methionine</name>
        <dbReference type="ChEBI" id="CHEBI:59789"/>
    </ligand>
</feature>
<dbReference type="Pfam" id="PF01189">
    <property type="entry name" value="Methyltr_RsmB-F"/>
    <property type="match status" value="1"/>
</dbReference>
<dbReference type="Gene3D" id="3.30.70.1170">
    <property type="entry name" value="Sun protein, domain 3"/>
    <property type="match status" value="1"/>
</dbReference>
<organism evidence="7 8">
    <name type="scientific">Rariglobus hedericola</name>
    <dbReference type="NCBI Taxonomy" id="2597822"/>
    <lineage>
        <taxon>Bacteria</taxon>
        <taxon>Pseudomonadati</taxon>
        <taxon>Verrucomicrobiota</taxon>
        <taxon>Opitutia</taxon>
        <taxon>Opitutales</taxon>
        <taxon>Opitutaceae</taxon>
        <taxon>Rariglobus</taxon>
    </lineage>
</organism>
<keyword evidence="2 5" id="KW-0808">Transferase</keyword>
<name>A0A556QEN2_9BACT</name>
<dbReference type="InterPro" id="IPR035926">
    <property type="entry name" value="NusB-like_sf"/>
</dbReference>
<keyword evidence="4 5" id="KW-0694">RNA-binding</keyword>
<reference evidence="7 8" key="1">
    <citation type="submission" date="2019-07" db="EMBL/GenBank/DDBJ databases">
        <title>Description of 53C-WASEF.</title>
        <authorList>
            <person name="Pitt A."/>
            <person name="Hahn M.W."/>
        </authorList>
    </citation>
    <scope>NUCLEOTIDE SEQUENCE [LARGE SCALE GENOMIC DNA]</scope>
    <source>
        <strain evidence="7 8">53C-WASEF</strain>
    </source>
</reference>
<dbReference type="PANTHER" id="PTHR22807:SF61">
    <property type="entry name" value="NOL1_NOP2_SUN FAMILY PROTEIN _ ANTITERMINATION NUSB DOMAIN-CONTAINING PROTEIN"/>
    <property type="match status" value="1"/>
</dbReference>
<keyword evidence="3 5" id="KW-0949">S-adenosyl-L-methionine</keyword>
<dbReference type="Gene3D" id="3.40.50.150">
    <property type="entry name" value="Vaccinia Virus protein VP39"/>
    <property type="match status" value="1"/>
</dbReference>
<feature type="binding site" evidence="5">
    <location>
        <position position="306"/>
    </location>
    <ligand>
        <name>S-adenosyl-L-methionine</name>
        <dbReference type="ChEBI" id="CHEBI:59789"/>
    </ligand>
</feature>
<protein>
    <submittedName>
        <fullName evidence="7">RsmB/NOP family class I SAM-dependent RNA methyltransferase</fullName>
    </submittedName>
</protein>
<dbReference type="PROSITE" id="PS51686">
    <property type="entry name" value="SAM_MT_RSMB_NOP"/>
    <property type="match status" value="1"/>
</dbReference>
<dbReference type="PRINTS" id="PR02008">
    <property type="entry name" value="RCMTFAMILY"/>
</dbReference>
<dbReference type="AlphaFoldDB" id="A0A556QEN2"/>
<evidence type="ECO:0000313" key="7">
    <source>
        <dbReference type="EMBL" id="TSJ75110.1"/>
    </source>
</evidence>
<feature type="binding site" evidence="5">
    <location>
        <begin position="257"/>
        <end position="263"/>
    </location>
    <ligand>
        <name>S-adenosyl-L-methionine</name>
        <dbReference type="ChEBI" id="CHEBI:59789"/>
    </ligand>
</feature>
<comment type="caution">
    <text evidence="7">The sequence shown here is derived from an EMBL/GenBank/DDBJ whole genome shotgun (WGS) entry which is preliminary data.</text>
</comment>
<sequence>MTKPFKPGLSVDAWALAVELLVRWLENNERVDVLLDSLPRSLGRAERGRCQHLLFGAVRNLGRIEAIFTPMLARPPRTAVKAILLIAGYELIEGGNDGHTARVVHHAVEQTKTLASQPEAKMVNAVVRKISAALDAQTVPAALAGATELANYYSHPEWLVRRWLAQFGAAGARELLEWNQKPAPVYARWRAEGAPAGEDAALFVATPWKGFYEVKSGSWARVETLVNDGTLFLQDPATRHAIDLLAPKTGEAVLDACAAPGGKSLAIADLMGSGRVVAVDLPSPRIDRLKQNLSRAKIDVALVQADLLQIERLGVLEECNLPKAYDAVLLDVPCSNTGVMRHRVDVKWRLQVSDFAKHARQQGDLLSAAARLVVPGGRLVYSTCSLDTEENMDVISTFLEKTRGRFTLEAQRISQPWVDGHDGAAAFVLRKAVG</sequence>
<dbReference type="RefSeq" id="WP_144354252.1">
    <property type="nucleotide sequence ID" value="NZ_CBCRVV010000010.1"/>
</dbReference>
<dbReference type="SUPFAM" id="SSF48013">
    <property type="entry name" value="NusB-like"/>
    <property type="match status" value="1"/>
</dbReference>
<proteinExistence type="inferred from homology"/>
<dbReference type="GO" id="GO:0008173">
    <property type="term" value="F:RNA methyltransferase activity"/>
    <property type="evidence" value="ECO:0007669"/>
    <property type="project" value="InterPro"/>
</dbReference>
<dbReference type="Pfam" id="PF01029">
    <property type="entry name" value="NusB"/>
    <property type="match status" value="1"/>
</dbReference>
<dbReference type="EMBL" id="VMBG01000004">
    <property type="protein sequence ID" value="TSJ75110.1"/>
    <property type="molecule type" value="Genomic_DNA"/>
</dbReference>
<keyword evidence="1 5" id="KW-0489">Methyltransferase</keyword>
<dbReference type="Proteomes" id="UP000315648">
    <property type="component" value="Unassembled WGS sequence"/>
</dbReference>
<dbReference type="OrthoDB" id="9810297at2"/>
<evidence type="ECO:0000256" key="2">
    <source>
        <dbReference type="ARBA" id="ARBA00022679"/>
    </source>
</evidence>
<dbReference type="GO" id="GO:0006355">
    <property type="term" value="P:regulation of DNA-templated transcription"/>
    <property type="evidence" value="ECO:0007669"/>
    <property type="project" value="InterPro"/>
</dbReference>
<dbReference type="InterPro" id="IPR006027">
    <property type="entry name" value="NusB_RsmB_TIM44"/>
</dbReference>
<feature type="binding site" evidence="5">
    <location>
        <position position="331"/>
    </location>
    <ligand>
        <name>S-adenosyl-L-methionine</name>
        <dbReference type="ChEBI" id="CHEBI:59789"/>
    </ligand>
</feature>
<dbReference type="InterPro" id="IPR023267">
    <property type="entry name" value="RCMT"/>
</dbReference>
<dbReference type="Gene3D" id="1.10.940.10">
    <property type="entry name" value="NusB-like"/>
    <property type="match status" value="1"/>
</dbReference>
<keyword evidence="8" id="KW-1185">Reference proteome</keyword>
<evidence type="ECO:0000256" key="4">
    <source>
        <dbReference type="ARBA" id="ARBA00022884"/>
    </source>
</evidence>